<gene>
    <name evidence="2" type="ORF">PoB_003792000</name>
</gene>
<keyword evidence="3" id="KW-1185">Reference proteome</keyword>
<organism evidence="2 3">
    <name type="scientific">Plakobranchus ocellatus</name>
    <dbReference type="NCBI Taxonomy" id="259542"/>
    <lineage>
        <taxon>Eukaryota</taxon>
        <taxon>Metazoa</taxon>
        <taxon>Spiralia</taxon>
        <taxon>Lophotrochozoa</taxon>
        <taxon>Mollusca</taxon>
        <taxon>Gastropoda</taxon>
        <taxon>Heterobranchia</taxon>
        <taxon>Euthyneura</taxon>
        <taxon>Panpulmonata</taxon>
        <taxon>Sacoglossa</taxon>
        <taxon>Placobranchoidea</taxon>
        <taxon>Plakobranchidae</taxon>
        <taxon>Plakobranchus</taxon>
    </lineage>
</organism>
<evidence type="ECO:0000313" key="3">
    <source>
        <dbReference type="Proteomes" id="UP000735302"/>
    </source>
</evidence>
<dbReference type="AlphaFoldDB" id="A0AAV4AX58"/>
<evidence type="ECO:0000313" key="2">
    <source>
        <dbReference type="EMBL" id="GFO11415.1"/>
    </source>
</evidence>
<protein>
    <submittedName>
        <fullName evidence="2">Uncharacterized protein</fullName>
    </submittedName>
</protein>
<dbReference type="EMBL" id="BLXT01004298">
    <property type="protein sequence ID" value="GFO11415.1"/>
    <property type="molecule type" value="Genomic_DNA"/>
</dbReference>
<name>A0AAV4AX58_9GAST</name>
<reference evidence="2 3" key="1">
    <citation type="journal article" date="2021" name="Elife">
        <title>Chloroplast acquisition without the gene transfer in kleptoplastic sea slugs, Plakobranchus ocellatus.</title>
        <authorList>
            <person name="Maeda T."/>
            <person name="Takahashi S."/>
            <person name="Yoshida T."/>
            <person name="Shimamura S."/>
            <person name="Takaki Y."/>
            <person name="Nagai Y."/>
            <person name="Toyoda A."/>
            <person name="Suzuki Y."/>
            <person name="Arimoto A."/>
            <person name="Ishii H."/>
            <person name="Satoh N."/>
            <person name="Nishiyama T."/>
            <person name="Hasebe M."/>
            <person name="Maruyama T."/>
            <person name="Minagawa J."/>
            <person name="Obokata J."/>
            <person name="Shigenobu S."/>
        </authorList>
    </citation>
    <scope>NUCLEOTIDE SEQUENCE [LARGE SCALE GENOMIC DNA]</scope>
</reference>
<evidence type="ECO:0000256" key="1">
    <source>
        <dbReference type="SAM" id="MobiDB-lite"/>
    </source>
</evidence>
<comment type="caution">
    <text evidence="2">The sequence shown here is derived from an EMBL/GenBank/DDBJ whole genome shotgun (WGS) entry which is preliminary data.</text>
</comment>
<accession>A0AAV4AX58</accession>
<proteinExistence type="predicted"/>
<dbReference type="Proteomes" id="UP000735302">
    <property type="component" value="Unassembled WGS sequence"/>
</dbReference>
<feature type="region of interest" description="Disordered" evidence="1">
    <location>
        <begin position="34"/>
        <end position="66"/>
    </location>
</feature>
<feature type="compositionally biased region" description="Polar residues" evidence="1">
    <location>
        <begin position="34"/>
        <end position="43"/>
    </location>
</feature>
<sequence>MLGLGLAREGKKTSERTVALFALLCDVSRVPHAQTETLGSSWDSPLAPASASPEILPSHLHPGGTP</sequence>